<organism evidence="6 7">
    <name type="scientific">Elysia crispata</name>
    <name type="common">lettuce slug</name>
    <dbReference type="NCBI Taxonomy" id="231223"/>
    <lineage>
        <taxon>Eukaryota</taxon>
        <taxon>Metazoa</taxon>
        <taxon>Spiralia</taxon>
        <taxon>Lophotrochozoa</taxon>
        <taxon>Mollusca</taxon>
        <taxon>Gastropoda</taxon>
        <taxon>Heterobranchia</taxon>
        <taxon>Euthyneura</taxon>
        <taxon>Panpulmonata</taxon>
        <taxon>Sacoglossa</taxon>
        <taxon>Placobranchoidea</taxon>
        <taxon>Plakobranchidae</taxon>
        <taxon>Elysia</taxon>
    </lineage>
</organism>
<gene>
    <name evidence="6" type="ORF">RRG08_032774</name>
</gene>
<evidence type="ECO:0000313" key="7">
    <source>
        <dbReference type="Proteomes" id="UP001283361"/>
    </source>
</evidence>
<dbReference type="PROSITE" id="PS50865">
    <property type="entry name" value="ZF_MYND_2"/>
    <property type="match status" value="1"/>
</dbReference>
<evidence type="ECO:0000256" key="2">
    <source>
        <dbReference type="ARBA" id="ARBA00022771"/>
    </source>
</evidence>
<dbReference type="PROSITE" id="PS01360">
    <property type="entry name" value="ZF_MYND_1"/>
    <property type="match status" value="1"/>
</dbReference>
<name>A0AAE0YNW3_9GAST</name>
<dbReference type="EMBL" id="JAWDGP010005762">
    <property type="protein sequence ID" value="KAK3752483.1"/>
    <property type="molecule type" value="Genomic_DNA"/>
</dbReference>
<evidence type="ECO:0000256" key="3">
    <source>
        <dbReference type="ARBA" id="ARBA00022833"/>
    </source>
</evidence>
<evidence type="ECO:0000313" key="6">
    <source>
        <dbReference type="EMBL" id="KAK3752483.1"/>
    </source>
</evidence>
<feature type="domain" description="MYND-type" evidence="5">
    <location>
        <begin position="111"/>
        <end position="150"/>
    </location>
</feature>
<evidence type="ECO:0000256" key="1">
    <source>
        <dbReference type="ARBA" id="ARBA00022723"/>
    </source>
</evidence>
<dbReference type="Pfam" id="PF01753">
    <property type="entry name" value="zf-MYND"/>
    <property type="match status" value="1"/>
</dbReference>
<dbReference type="SUPFAM" id="SSF144232">
    <property type="entry name" value="HIT/MYND zinc finger-like"/>
    <property type="match status" value="1"/>
</dbReference>
<dbReference type="Proteomes" id="UP001283361">
    <property type="component" value="Unassembled WGS sequence"/>
</dbReference>
<sequence length="319" mass="37132">MAAPAGEKLSKPTFRDFYGDVHEDVGSSKGHWVYDKGQRSWRSGPPPKFKLSHRRVGDHLAHDKEWLAGPAARHYRRPATEAREMTIESCPDGAKVKRSDTDVMSKPSTICNLCRKTSPEPLKRCARCLAVSYCSKDCQRKDFKKHQIFCWCCDRYDIARARVYPAVRFFLDLRHPRDYSVLLADMPTEQQYNDGAWCNLLVEVVSRVQHFFHYSILVSDLSGELRRIIFYDETKQYTDPNLCQTQRRPQPRDFQAYLVPGHFLLLMGVHWRHFMDGTDGIRINDLASVYVINMADHVWPSKYRKHMEVTGELYRATLV</sequence>
<protein>
    <recommendedName>
        <fullName evidence="5">MYND-type domain-containing protein</fullName>
    </recommendedName>
</protein>
<dbReference type="AlphaFoldDB" id="A0AAE0YNW3"/>
<keyword evidence="7" id="KW-1185">Reference proteome</keyword>
<dbReference type="GO" id="GO:0008270">
    <property type="term" value="F:zinc ion binding"/>
    <property type="evidence" value="ECO:0007669"/>
    <property type="project" value="UniProtKB-KW"/>
</dbReference>
<evidence type="ECO:0000256" key="4">
    <source>
        <dbReference type="PROSITE-ProRule" id="PRU00134"/>
    </source>
</evidence>
<evidence type="ECO:0000259" key="5">
    <source>
        <dbReference type="PROSITE" id="PS50865"/>
    </source>
</evidence>
<accession>A0AAE0YNW3</accession>
<comment type="caution">
    <text evidence="6">The sequence shown here is derived from an EMBL/GenBank/DDBJ whole genome shotgun (WGS) entry which is preliminary data.</text>
</comment>
<reference evidence="6" key="1">
    <citation type="journal article" date="2023" name="G3 (Bethesda)">
        <title>A reference genome for the long-term kleptoplast-retaining sea slug Elysia crispata morphotype clarki.</title>
        <authorList>
            <person name="Eastman K.E."/>
            <person name="Pendleton A.L."/>
            <person name="Shaikh M.A."/>
            <person name="Suttiyut T."/>
            <person name="Ogas R."/>
            <person name="Tomko P."/>
            <person name="Gavelis G."/>
            <person name="Widhalm J.R."/>
            <person name="Wisecaver J.H."/>
        </authorList>
    </citation>
    <scope>NUCLEOTIDE SEQUENCE</scope>
    <source>
        <strain evidence="6">ECLA1</strain>
    </source>
</reference>
<dbReference type="Gene3D" id="6.10.140.2220">
    <property type="match status" value="1"/>
</dbReference>
<dbReference type="InterPro" id="IPR002893">
    <property type="entry name" value="Znf_MYND"/>
</dbReference>
<keyword evidence="2 4" id="KW-0863">Zinc-finger</keyword>
<keyword evidence="3" id="KW-0862">Zinc</keyword>
<proteinExistence type="predicted"/>
<keyword evidence="1" id="KW-0479">Metal-binding</keyword>